<dbReference type="Pfam" id="PF03070">
    <property type="entry name" value="TENA_THI-4"/>
    <property type="match status" value="1"/>
</dbReference>
<dbReference type="CDD" id="cd19357">
    <property type="entry name" value="TenA_E_At3g16990-like"/>
    <property type="match status" value="1"/>
</dbReference>
<protein>
    <submittedName>
        <fullName evidence="2">Heme oxygenase-like protein</fullName>
    </submittedName>
</protein>
<proteinExistence type="predicted"/>
<dbReference type="SUPFAM" id="SSF48613">
    <property type="entry name" value="Heme oxygenase-like"/>
    <property type="match status" value="1"/>
</dbReference>
<dbReference type="GO" id="GO:0006772">
    <property type="term" value="P:thiamine metabolic process"/>
    <property type="evidence" value="ECO:0007669"/>
    <property type="project" value="UniProtKB-ARBA"/>
</dbReference>
<comment type="caution">
    <text evidence="2">The sequence shown here is derived from an EMBL/GenBank/DDBJ whole genome shotgun (WGS) entry which is preliminary data.</text>
</comment>
<dbReference type="OrthoDB" id="37730at2759"/>
<reference evidence="2" key="1">
    <citation type="journal article" date="2021" name="New Phytol.">
        <title>Evolutionary innovations through gain and loss of genes in the ectomycorrhizal Boletales.</title>
        <authorList>
            <person name="Wu G."/>
            <person name="Miyauchi S."/>
            <person name="Morin E."/>
            <person name="Kuo A."/>
            <person name="Drula E."/>
            <person name="Varga T."/>
            <person name="Kohler A."/>
            <person name="Feng B."/>
            <person name="Cao Y."/>
            <person name="Lipzen A."/>
            <person name="Daum C."/>
            <person name="Hundley H."/>
            <person name="Pangilinan J."/>
            <person name="Johnson J."/>
            <person name="Barry K."/>
            <person name="LaButti K."/>
            <person name="Ng V."/>
            <person name="Ahrendt S."/>
            <person name="Min B."/>
            <person name="Choi I.G."/>
            <person name="Park H."/>
            <person name="Plett J.M."/>
            <person name="Magnuson J."/>
            <person name="Spatafora J.W."/>
            <person name="Nagy L.G."/>
            <person name="Henrissat B."/>
            <person name="Grigoriev I.V."/>
            <person name="Yang Z.L."/>
            <person name="Xu J."/>
            <person name="Martin F.M."/>
        </authorList>
    </citation>
    <scope>NUCLEOTIDE SEQUENCE</scope>
    <source>
        <strain evidence="2">KKN 215</strain>
    </source>
</reference>
<accession>A0A8K0XRZ6</accession>
<dbReference type="PANTHER" id="PTHR41813">
    <property type="entry name" value="REGULATOR PAB1642, PUTATIVE (AFU_ORTHOLOGUE AFUA_3G11955)-RELATED"/>
    <property type="match status" value="1"/>
</dbReference>
<evidence type="ECO:0000313" key="3">
    <source>
        <dbReference type="Proteomes" id="UP000813824"/>
    </source>
</evidence>
<dbReference type="InterPro" id="IPR053261">
    <property type="entry name" value="Polyketide-peptide_reg"/>
</dbReference>
<feature type="domain" description="Thiaminase-2/PQQC" evidence="1">
    <location>
        <begin position="18"/>
        <end position="228"/>
    </location>
</feature>
<evidence type="ECO:0000313" key="2">
    <source>
        <dbReference type="EMBL" id="KAH8103102.1"/>
    </source>
</evidence>
<dbReference type="Gene3D" id="1.20.910.10">
    <property type="entry name" value="Heme oxygenase-like"/>
    <property type="match status" value="1"/>
</dbReference>
<dbReference type="Proteomes" id="UP000813824">
    <property type="component" value="Unassembled WGS sequence"/>
</dbReference>
<dbReference type="InterPro" id="IPR016084">
    <property type="entry name" value="Haem_Oase-like_multi-hlx"/>
</dbReference>
<sequence>MSGSEASLTSHLTSLSTVRPYSAATEHAFLTQAGKGVVSKHALGLYLSQDRLYAAHGYVKFVGHILAKVPFSSSRPFDSPYEKFLQHVVGVVEYSLRNVIREFGLDVDGWKERKGTRDYLAEMARISVEGSFEDSLIFLWAMERVYNDAWKYVGSLITPDQASADPSATQGAVSFLVSNWTNSEFVEFVSDLESIVNNLDIQPGTEAWSRAEEIWSRVVELEEAFWPNVDDEAAEIALLRVTL</sequence>
<keyword evidence="3" id="KW-1185">Reference proteome</keyword>
<dbReference type="EMBL" id="JAEVFJ010000008">
    <property type="protein sequence ID" value="KAH8103102.1"/>
    <property type="molecule type" value="Genomic_DNA"/>
</dbReference>
<name>A0A8K0XRZ6_9AGAR</name>
<dbReference type="InterPro" id="IPR004305">
    <property type="entry name" value="Thiaminase-2/PQQC"/>
</dbReference>
<evidence type="ECO:0000259" key="1">
    <source>
        <dbReference type="Pfam" id="PF03070"/>
    </source>
</evidence>
<gene>
    <name evidence="2" type="ORF">BXZ70DRAFT_1063162</name>
</gene>
<organism evidence="2 3">
    <name type="scientific">Cristinia sonorae</name>
    <dbReference type="NCBI Taxonomy" id="1940300"/>
    <lineage>
        <taxon>Eukaryota</taxon>
        <taxon>Fungi</taxon>
        <taxon>Dikarya</taxon>
        <taxon>Basidiomycota</taxon>
        <taxon>Agaricomycotina</taxon>
        <taxon>Agaricomycetes</taxon>
        <taxon>Agaricomycetidae</taxon>
        <taxon>Agaricales</taxon>
        <taxon>Pleurotineae</taxon>
        <taxon>Stephanosporaceae</taxon>
        <taxon>Cristinia</taxon>
    </lineage>
</organism>
<dbReference type="PANTHER" id="PTHR41813:SF2">
    <property type="entry name" value="REGULATOR PAB1642, PUTATIVE (AFU_ORTHOLOGUE AFUA_3G11955)-RELATED"/>
    <property type="match status" value="1"/>
</dbReference>
<dbReference type="AlphaFoldDB" id="A0A8K0XRZ6"/>